<evidence type="ECO:0000313" key="1">
    <source>
        <dbReference type="EMBL" id="KIY96025.1"/>
    </source>
</evidence>
<organism evidence="1 2">
    <name type="scientific">Monoraphidium neglectum</name>
    <dbReference type="NCBI Taxonomy" id="145388"/>
    <lineage>
        <taxon>Eukaryota</taxon>
        <taxon>Viridiplantae</taxon>
        <taxon>Chlorophyta</taxon>
        <taxon>core chlorophytes</taxon>
        <taxon>Chlorophyceae</taxon>
        <taxon>CS clade</taxon>
        <taxon>Sphaeropleales</taxon>
        <taxon>Selenastraceae</taxon>
        <taxon>Monoraphidium</taxon>
    </lineage>
</organism>
<dbReference type="Proteomes" id="UP000054498">
    <property type="component" value="Unassembled WGS sequence"/>
</dbReference>
<name>A0A0D2MMM5_9CHLO</name>
<sequence>MRIVGTDKDRDLAALKASAAWAAEQHSSVLAAKGPGAALIQRLVLGHVATDVLSQFAKLPTYPPPPDDVAERVREVVRAAYKELREAALGAATADPAPAAAPPPPRSMTAACLLAKLLVDALDSRAFGSARLGDESGRHEMRLELAIFLLEALPAGWDDEAAFYPVRAERQLLDSAGASAAERGGGAAARPARLLFAESYVRLFEVLNEQRTALAKELQKQELDELNKQILGLLNPYKAAKAEVAAAAPAAVKEKEKV</sequence>
<evidence type="ECO:0000313" key="2">
    <source>
        <dbReference type="Proteomes" id="UP000054498"/>
    </source>
</evidence>
<dbReference type="KEGG" id="mng:MNEG_11938"/>
<dbReference type="GeneID" id="25729250"/>
<protein>
    <submittedName>
        <fullName evidence="1">Uncharacterized protein</fullName>
    </submittedName>
</protein>
<dbReference type="RefSeq" id="XP_013895045.1">
    <property type="nucleotide sequence ID" value="XM_014039591.1"/>
</dbReference>
<accession>A0A0D2MMM5</accession>
<gene>
    <name evidence="1" type="ORF">MNEG_11938</name>
</gene>
<reference evidence="1 2" key="1">
    <citation type="journal article" date="2013" name="BMC Genomics">
        <title>Reconstruction of the lipid metabolism for the microalga Monoraphidium neglectum from its genome sequence reveals characteristics suitable for biofuel production.</title>
        <authorList>
            <person name="Bogen C."/>
            <person name="Al-Dilaimi A."/>
            <person name="Albersmeier A."/>
            <person name="Wichmann J."/>
            <person name="Grundmann M."/>
            <person name="Rupp O."/>
            <person name="Lauersen K.J."/>
            <person name="Blifernez-Klassen O."/>
            <person name="Kalinowski J."/>
            <person name="Goesmann A."/>
            <person name="Mussgnug J.H."/>
            <person name="Kruse O."/>
        </authorList>
    </citation>
    <scope>NUCLEOTIDE SEQUENCE [LARGE SCALE GENOMIC DNA]</scope>
    <source>
        <strain evidence="1 2">SAG 48.87</strain>
    </source>
</reference>
<dbReference type="AlphaFoldDB" id="A0A0D2MMM5"/>
<proteinExistence type="predicted"/>
<keyword evidence="2" id="KW-1185">Reference proteome</keyword>
<dbReference type="EMBL" id="KK103196">
    <property type="protein sequence ID" value="KIY96025.1"/>
    <property type="molecule type" value="Genomic_DNA"/>
</dbReference>